<protein>
    <submittedName>
        <fullName evidence="2">Uncharacterized protein</fullName>
    </submittedName>
</protein>
<feature type="region of interest" description="Disordered" evidence="1">
    <location>
        <begin position="41"/>
        <end position="68"/>
    </location>
</feature>
<evidence type="ECO:0000256" key="1">
    <source>
        <dbReference type="SAM" id="MobiDB-lite"/>
    </source>
</evidence>
<feature type="region of interest" description="Disordered" evidence="1">
    <location>
        <begin position="1"/>
        <end position="26"/>
    </location>
</feature>
<sequence length="127" mass="12545">METEEAVLGGGSSGTPASAEVSEGQELAQAGNYSIGGLGSAVQVKEAAPEGRGGERSAKDSVLERPNLAEGKNLSKEILGSATDAQLLVGNVSASQEAVASAEKLEGTRSVQAVNFSVEASGPATGA</sequence>
<proteinExistence type="predicted"/>
<feature type="compositionally biased region" description="Basic and acidic residues" evidence="1">
    <location>
        <begin position="47"/>
        <end position="63"/>
    </location>
</feature>
<accession>A0A0A8ZEU4</accession>
<dbReference type="EMBL" id="GBRH01261732">
    <property type="protein sequence ID" value="JAD36163.1"/>
    <property type="molecule type" value="Transcribed_RNA"/>
</dbReference>
<dbReference type="AlphaFoldDB" id="A0A0A8ZEU4"/>
<evidence type="ECO:0000313" key="2">
    <source>
        <dbReference type="EMBL" id="JAD36163.1"/>
    </source>
</evidence>
<organism evidence="2">
    <name type="scientific">Arundo donax</name>
    <name type="common">Giant reed</name>
    <name type="synonym">Donax arundinaceus</name>
    <dbReference type="NCBI Taxonomy" id="35708"/>
    <lineage>
        <taxon>Eukaryota</taxon>
        <taxon>Viridiplantae</taxon>
        <taxon>Streptophyta</taxon>
        <taxon>Embryophyta</taxon>
        <taxon>Tracheophyta</taxon>
        <taxon>Spermatophyta</taxon>
        <taxon>Magnoliopsida</taxon>
        <taxon>Liliopsida</taxon>
        <taxon>Poales</taxon>
        <taxon>Poaceae</taxon>
        <taxon>PACMAD clade</taxon>
        <taxon>Arundinoideae</taxon>
        <taxon>Arundineae</taxon>
        <taxon>Arundo</taxon>
    </lineage>
</organism>
<reference evidence="2" key="2">
    <citation type="journal article" date="2015" name="Data Brief">
        <title>Shoot transcriptome of the giant reed, Arundo donax.</title>
        <authorList>
            <person name="Barrero R.A."/>
            <person name="Guerrero F.D."/>
            <person name="Moolhuijzen P."/>
            <person name="Goolsby J.A."/>
            <person name="Tidwell J."/>
            <person name="Bellgard S.E."/>
            <person name="Bellgard M.I."/>
        </authorList>
    </citation>
    <scope>NUCLEOTIDE SEQUENCE</scope>
    <source>
        <tissue evidence="2">Shoot tissue taken approximately 20 cm above the soil surface</tissue>
    </source>
</reference>
<reference evidence="2" key="1">
    <citation type="submission" date="2014-09" db="EMBL/GenBank/DDBJ databases">
        <authorList>
            <person name="Magalhaes I.L.F."/>
            <person name="Oliveira U."/>
            <person name="Santos F.R."/>
            <person name="Vidigal T.H.D.A."/>
            <person name="Brescovit A.D."/>
            <person name="Santos A.J."/>
        </authorList>
    </citation>
    <scope>NUCLEOTIDE SEQUENCE</scope>
    <source>
        <tissue evidence="2">Shoot tissue taken approximately 20 cm above the soil surface</tissue>
    </source>
</reference>
<name>A0A0A8ZEU4_ARUDO</name>